<proteinExistence type="predicted"/>
<feature type="transmembrane region" description="Helical" evidence="2">
    <location>
        <begin position="270"/>
        <end position="290"/>
    </location>
</feature>
<feature type="transmembrane region" description="Helical" evidence="2">
    <location>
        <begin position="182"/>
        <end position="200"/>
    </location>
</feature>
<sequence length="322" mass="36219">MDFLQNPVPLYCLGVIPAVFIIADSPFSTLTSKVWYTLACLSSPFTPLFYYVSVGSRTDTSILDKCCYWLPADKFEYVRPKANKKSGHNGGKSEGQPGSNGDIENQLDENERQSDPENIWPFAHENKRPNLDPDTKTRLTECVANISFCERYLIVVSIYFIVVGMIVGIYRDVGKCQEQDWPAIPLLLCWALPALLIRLLRGKAVVRDPEIALQKLPRISLIDVNNNDTPQRDIRGNALATLLVSILSHWLVVIFTYYTKPKGFGCRSIGLALIAGIWTLNSTLSFRYYFVCNNSPPGVNSPPEVKSKDYLYSYWLCPCGVV</sequence>
<accession>A0A9N9D264</accession>
<evidence type="ECO:0000256" key="1">
    <source>
        <dbReference type="SAM" id="MobiDB-lite"/>
    </source>
</evidence>
<evidence type="ECO:0000256" key="2">
    <source>
        <dbReference type="SAM" id="Phobius"/>
    </source>
</evidence>
<feature type="non-terminal residue" evidence="3">
    <location>
        <position position="322"/>
    </location>
</feature>
<protein>
    <submittedName>
        <fullName evidence="3">2157_t:CDS:1</fullName>
    </submittedName>
</protein>
<keyword evidence="2" id="KW-0472">Membrane</keyword>
<dbReference type="AlphaFoldDB" id="A0A9N9D264"/>
<evidence type="ECO:0000313" key="3">
    <source>
        <dbReference type="EMBL" id="CAG8622495.1"/>
    </source>
</evidence>
<keyword evidence="4" id="KW-1185">Reference proteome</keyword>
<reference evidence="3" key="1">
    <citation type="submission" date="2021-06" db="EMBL/GenBank/DDBJ databases">
        <authorList>
            <person name="Kallberg Y."/>
            <person name="Tangrot J."/>
            <person name="Rosling A."/>
        </authorList>
    </citation>
    <scope>NUCLEOTIDE SEQUENCE</scope>
    <source>
        <strain evidence="3">IA702</strain>
    </source>
</reference>
<dbReference type="OrthoDB" id="2324972at2759"/>
<evidence type="ECO:0000313" key="4">
    <source>
        <dbReference type="Proteomes" id="UP000789572"/>
    </source>
</evidence>
<dbReference type="EMBL" id="CAJVPJ010002482">
    <property type="protein sequence ID" value="CAG8622495.1"/>
    <property type="molecule type" value="Genomic_DNA"/>
</dbReference>
<keyword evidence="2" id="KW-1133">Transmembrane helix</keyword>
<dbReference type="Proteomes" id="UP000789572">
    <property type="component" value="Unassembled WGS sequence"/>
</dbReference>
<gene>
    <name evidence="3" type="ORF">POCULU_LOCUS8490</name>
</gene>
<keyword evidence="2" id="KW-0812">Transmembrane</keyword>
<name>A0A9N9D264_9GLOM</name>
<organism evidence="3 4">
    <name type="scientific">Paraglomus occultum</name>
    <dbReference type="NCBI Taxonomy" id="144539"/>
    <lineage>
        <taxon>Eukaryota</taxon>
        <taxon>Fungi</taxon>
        <taxon>Fungi incertae sedis</taxon>
        <taxon>Mucoromycota</taxon>
        <taxon>Glomeromycotina</taxon>
        <taxon>Glomeromycetes</taxon>
        <taxon>Paraglomerales</taxon>
        <taxon>Paraglomeraceae</taxon>
        <taxon>Paraglomus</taxon>
    </lineage>
</organism>
<feature type="region of interest" description="Disordered" evidence="1">
    <location>
        <begin position="81"/>
        <end position="131"/>
    </location>
</feature>
<feature type="transmembrane region" description="Helical" evidence="2">
    <location>
        <begin position="152"/>
        <end position="170"/>
    </location>
</feature>
<comment type="caution">
    <text evidence="3">The sequence shown here is derived from an EMBL/GenBank/DDBJ whole genome shotgun (WGS) entry which is preliminary data.</text>
</comment>
<feature type="transmembrane region" description="Helical" evidence="2">
    <location>
        <begin position="238"/>
        <end position="258"/>
    </location>
</feature>